<dbReference type="GO" id="GO:0019254">
    <property type="term" value="P:carnitine metabolic process, CoA-linked"/>
    <property type="evidence" value="ECO:0007669"/>
    <property type="project" value="TreeGrafter"/>
</dbReference>
<dbReference type="FunFam" id="3.30.559.70:FF:000010">
    <property type="entry name" value="Carnitine O-Acetyl-Transferase, isoform B"/>
    <property type="match status" value="1"/>
</dbReference>
<proteinExistence type="inferred from homology"/>
<evidence type="ECO:0000313" key="9">
    <source>
        <dbReference type="Proteomes" id="UP001461498"/>
    </source>
</evidence>
<dbReference type="PANTHER" id="PTHR22589">
    <property type="entry name" value="CARNITINE O-ACYLTRANSFERASE"/>
    <property type="match status" value="1"/>
</dbReference>
<accession>A0AAW1DI99</accession>
<keyword evidence="9" id="KW-1185">Reference proteome</keyword>
<dbReference type="InterPro" id="IPR000542">
    <property type="entry name" value="Carn_acyl_trans"/>
</dbReference>
<evidence type="ECO:0000259" key="7">
    <source>
        <dbReference type="Pfam" id="PF00755"/>
    </source>
</evidence>
<feature type="coiled-coil region" evidence="6">
    <location>
        <begin position="573"/>
        <end position="600"/>
    </location>
</feature>
<dbReference type="Proteomes" id="UP001461498">
    <property type="component" value="Unassembled WGS sequence"/>
</dbReference>
<dbReference type="AlphaFoldDB" id="A0AAW1DI99"/>
<evidence type="ECO:0000256" key="5">
    <source>
        <dbReference type="RuleBase" id="RU003801"/>
    </source>
</evidence>
<dbReference type="GO" id="GO:0005777">
    <property type="term" value="C:peroxisome"/>
    <property type="evidence" value="ECO:0007669"/>
    <property type="project" value="TreeGrafter"/>
</dbReference>
<dbReference type="InterPro" id="IPR023213">
    <property type="entry name" value="CAT-like_dom_sf"/>
</dbReference>
<evidence type="ECO:0000256" key="4">
    <source>
        <dbReference type="PIRSR" id="PIRSR600542-1"/>
    </source>
</evidence>
<dbReference type="PROSITE" id="PS00440">
    <property type="entry name" value="ACYLTRANSF_C_2"/>
    <property type="match status" value="1"/>
</dbReference>
<evidence type="ECO:0000256" key="2">
    <source>
        <dbReference type="ARBA" id="ARBA00022679"/>
    </source>
</evidence>
<comment type="caution">
    <text evidence="8">The sequence shown here is derived from an EMBL/GenBank/DDBJ whole genome shotgun (WGS) entry which is preliminary data.</text>
</comment>
<reference evidence="8 9" key="1">
    <citation type="submission" date="2022-12" db="EMBL/GenBank/DDBJ databases">
        <title>Chromosome-level genome assembly of true bugs.</title>
        <authorList>
            <person name="Ma L."/>
            <person name="Li H."/>
        </authorList>
    </citation>
    <scope>NUCLEOTIDE SEQUENCE [LARGE SCALE GENOMIC DNA]</scope>
    <source>
        <strain evidence="8">Lab_2022b</strain>
    </source>
</reference>
<gene>
    <name evidence="8" type="ORF">O3M35_005320</name>
</gene>
<keyword evidence="2 5" id="KW-0808">Transferase</keyword>
<dbReference type="Gene3D" id="3.30.559.70">
    <property type="entry name" value="Choline/Carnitine o-acyltransferase, domain 2"/>
    <property type="match status" value="1"/>
</dbReference>
<evidence type="ECO:0000256" key="3">
    <source>
        <dbReference type="ARBA" id="ARBA00023315"/>
    </source>
</evidence>
<dbReference type="Gene3D" id="3.30.559.10">
    <property type="entry name" value="Chloramphenicol acetyltransferase-like domain"/>
    <property type="match status" value="1"/>
</dbReference>
<dbReference type="InterPro" id="IPR042231">
    <property type="entry name" value="Cho/carn_acyl_trans_2"/>
</dbReference>
<feature type="domain" description="Choline/carnitine acyltransferase" evidence="7">
    <location>
        <begin position="28"/>
        <end position="588"/>
    </location>
</feature>
<keyword evidence="3 5" id="KW-0012">Acyltransferase</keyword>
<dbReference type="InterPro" id="IPR039551">
    <property type="entry name" value="Cho/carn_acyl_trans"/>
</dbReference>
<feature type="active site" description="Proton acceptor" evidence="4">
    <location>
        <position position="325"/>
    </location>
</feature>
<organism evidence="8 9">
    <name type="scientific">Rhynocoris fuscipes</name>
    <dbReference type="NCBI Taxonomy" id="488301"/>
    <lineage>
        <taxon>Eukaryota</taxon>
        <taxon>Metazoa</taxon>
        <taxon>Ecdysozoa</taxon>
        <taxon>Arthropoda</taxon>
        <taxon>Hexapoda</taxon>
        <taxon>Insecta</taxon>
        <taxon>Pterygota</taxon>
        <taxon>Neoptera</taxon>
        <taxon>Paraneoptera</taxon>
        <taxon>Hemiptera</taxon>
        <taxon>Heteroptera</taxon>
        <taxon>Panheteroptera</taxon>
        <taxon>Cimicomorpha</taxon>
        <taxon>Reduviidae</taxon>
        <taxon>Harpactorinae</taxon>
        <taxon>Harpactorini</taxon>
        <taxon>Rhynocoris</taxon>
    </lineage>
</organism>
<keyword evidence="6" id="KW-0175">Coiled coil</keyword>
<dbReference type="Pfam" id="PF00755">
    <property type="entry name" value="Carn_acyltransf"/>
    <property type="match status" value="1"/>
</dbReference>
<sequence length="606" mass="68414">MRPYLSLLQTQKCFSIAKKAALSLPKYPVPALHETLEKYLKSVKPFLSPSEYCQSEEIIKCFGSPGSIGEQLQFKLLEKAQKEDNWLKNWWLNTAYLEYRNPVVVYSSPGLVFPYQKFNSDKERLEYAAKLVAGALDYKSLIDDDKIPLEMMGKDPLDMSQYHKVFGTCRNPACPRDELKFHPGSQHIIVAYKNNFFKLDVKIKGRWMKYDEILQLLEKLIGQDCCEGPAIGLLTANDRDSWSKAFSELQRDNQNAASLKAIEESLFLLCLDDKKPDHCRNDKTTAGIQCVHGGGPKANSGNRWFDKTIQFIVSRDGSNGLTYEHSPSEGQPIAVLMDHIVNYISKAPTGNESSGTSPELLSFKVNDQIKSFIENAESSLQKLVDDLEFNCFTFKSYGKENIKQFKLSPDSFLQMAMQYAFYRIHQVPGAHYESASTRKFIDGRTETIRSCSEESIRFAKAMCNSQLSAQSKANALRVAVNAHKDYTIAALNARGVDRHLLGLKLLAKENKMPLPDIFNDIAFLRSAHMRISTSQVASKCDGFMVYGPLVEDGYACCYNPRSKDVNFGTTAFKSCKETDLDKFQENLETALEEMNDVLTRAPLAKL</sequence>
<name>A0AAW1DI99_9HEMI</name>
<evidence type="ECO:0000256" key="6">
    <source>
        <dbReference type="SAM" id="Coils"/>
    </source>
</evidence>
<dbReference type="PANTHER" id="PTHR22589:SF103">
    <property type="entry name" value="CARNITINE O-ACETYL-TRANSFERASE, ISOFORM A-RELATED"/>
    <property type="match status" value="1"/>
</dbReference>
<protein>
    <recommendedName>
        <fullName evidence="7">Choline/carnitine acyltransferase domain-containing protein</fullName>
    </recommendedName>
</protein>
<dbReference type="GO" id="GO:0004092">
    <property type="term" value="F:carnitine O-acetyltransferase activity"/>
    <property type="evidence" value="ECO:0007669"/>
    <property type="project" value="TreeGrafter"/>
</dbReference>
<evidence type="ECO:0000256" key="1">
    <source>
        <dbReference type="ARBA" id="ARBA00005232"/>
    </source>
</evidence>
<dbReference type="SUPFAM" id="SSF52777">
    <property type="entry name" value="CoA-dependent acyltransferases"/>
    <property type="match status" value="2"/>
</dbReference>
<dbReference type="EMBL" id="JAPXFL010000002">
    <property type="protein sequence ID" value="KAK9510571.1"/>
    <property type="molecule type" value="Genomic_DNA"/>
</dbReference>
<comment type="similarity">
    <text evidence="1 5">Belongs to the carnitine/choline acetyltransferase family.</text>
</comment>
<evidence type="ECO:0000313" key="8">
    <source>
        <dbReference type="EMBL" id="KAK9510571.1"/>
    </source>
</evidence>